<dbReference type="GO" id="GO:0015344">
    <property type="term" value="F:siderophore uptake transmembrane transporter activity"/>
    <property type="evidence" value="ECO:0007669"/>
    <property type="project" value="TreeGrafter"/>
</dbReference>
<gene>
    <name evidence="9" type="ORF">CARN7_2053</name>
</gene>
<dbReference type="Pfam" id="PF00593">
    <property type="entry name" value="TonB_dep_Rec_b-barrel"/>
    <property type="match status" value="1"/>
</dbReference>
<comment type="subcellular location">
    <subcellularLocation>
        <location evidence="1">Cell outer membrane</location>
        <topology evidence="1">Multi-pass membrane protein</topology>
    </subcellularLocation>
</comment>
<dbReference type="PANTHER" id="PTHR30069:SF53">
    <property type="entry name" value="COLICIN I RECEPTOR-RELATED"/>
    <property type="match status" value="1"/>
</dbReference>
<keyword evidence="3" id="KW-0812">Transmembrane</keyword>
<dbReference type="PANTHER" id="PTHR30069">
    <property type="entry name" value="TONB-DEPENDENT OUTER MEMBRANE RECEPTOR"/>
    <property type="match status" value="1"/>
</dbReference>
<sequence>MTNGAGQTVYAGNVAIDGRHYTVAAPAAATQLSEYYMNGLKIKSSTGGHWDWEVDASDFTEAQDDVRTSFGNTGIIPSSAATAGTIAIGDGTGWKNLDLRGDFRPDGNLNSTHQLSFGYHVDDYILQSITDSLMSGSNWNSSAPGTLFLNSMGQTQTQALYIQDAWKMAQAWKLIVGGRLENWQAFDGSNYANGSNVVYQNRSFNAISPKISLSYQASEDWDFRGSFGRGTRFPTVGELFANVGLTNLSTGTTPTPAQVMALPAPYNQPTNNPDLLPETVDAWELTAERWLGSGLWRNSLFTEFKQNALISQTDVMTLPGYAINTVQNVDGVRTIGYESVLEMNDLWKRGLDFSGSVTLVNSIITADARNPGLVGTLQPRIPDFRTTLTGTYHINERLLFSVDYRFSGRQHVALYNTATHSYTDPNPDVYGNTVSDYSVVDAKVLYKVGKRWSASLGANNITNCQYFVNPNPYPMRTWFASGKYDL</sequence>
<keyword evidence="7" id="KW-0998">Cell outer membrane</keyword>
<protein>
    <submittedName>
        <fullName evidence="9">Putative TonB-dependent receptor protein</fullName>
    </submittedName>
</protein>
<accession>E6QVG6</accession>
<keyword evidence="2" id="KW-0813">Transport</keyword>
<dbReference type="InterPro" id="IPR039426">
    <property type="entry name" value="TonB-dep_rcpt-like"/>
</dbReference>
<dbReference type="GO" id="GO:0009279">
    <property type="term" value="C:cell outer membrane"/>
    <property type="evidence" value="ECO:0007669"/>
    <property type="project" value="UniProtKB-SubCell"/>
</dbReference>
<dbReference type="SUPFAM" id="SSF56935">
    <property type="entry name" value="Porins"/>
    <property type="match status" value="1"/>
</dbReference>
<feature type="domain" description="TonB-dependent receptor-like beta-barrel" evidence="8">
    <location>
        <begin position="45"/>
        <end position="461"/>
    </location>
</feature>
<organism evidence="9">
    <name type="scientific">mine drainage metagenome</name>
    <dbReference type="NCBI Taxonomy" id="410659"/>
    <lineage>
        <taxon>unclassified sequences</taxon>
        <taxon>metagenomes</taxon>
        <taxon>ecological metagenomes</taxon>
    </lineage>
</organism>
<evidence type="ECO:0000259" key="8">
    <source>
        <dbReference type="Pfam" id="PF00593"/>
    </source>
</evidence>
<name>E6QVG6_9ZZZZ</name>
<keyword evidence="9" id="KW-0675">Receptor</keyword>
<dbReference type="InterPro" id="IPR000531">
    <property type="entry name" value="Beta-barrel_TonB"/>
</dbReference>
<dbReference type="Gene3D" id="2.40.170.20">
    <property type="entry name" value="TonB-dependent receptor, beta-barrel domain"/>
    <property type="match status" value="1"/>
</dbReference>
<evidence type="ECO:0000256" key="4">
    <source>
        <dbReference type="ARBA" id="ARBA00022729"/>
    </source>
</evidence>
<dbReference type="EMBL" id="CABR01000129">
    <property type="protein sequence ID" value="CBI11239.1"/>
    <property type="molecule type" value="Genomic_DNA"/>
</dbReference>
<dbReference type="AlphaFoldDB" id="E6QVG6"/>
<evidence type="ECO:0000256" key="2">
    <source>
        <dbReference type="ARBA" id="ARBA00022448"/>
    </source>
</evidence>
<evidence type="ECO:0000256" key="6">
    <source>
        <dbReference type="ARBA" id="ARBA00023136"/>
    </source>
</evidence>
<keyword evidence="6" id="KW-0472">Membrane</keyword>
<dbReference type="InterPro" id="IPR036942">
    <property type="entry name" value="Beta-barrel_TonB_sf"/>
</dbReference>
<reference evidence="9" key="1">
    <citation type="submission" date="2009-10" db="EMBL/GenBank/DDBJ databases">
        <title>Diversity of trophic interactions inside an arsenic-rich microbial ecosystem.</title>
        <authorList>
            <person name="Bertin P.N."/>
            <person name="Heinrich-Salmeron A."/>
            <person name="Pelletier E."/>
            <person name="Goulhen-Chollet F."/>
            <person name="Arsene-Ploetze F."/>
            <person name="Gallien S."/>
            <person name="Calteau A."/>
            <person name="Vallenet D."/>
            <person name="Casiot C."/>
            <person name="Chane-Woon-Ming B."/>
            <person name="Giloteaux L."/>
            <person name="Barakat M."/>
            <person name="Bonnefoy V."/>
            <person name="Bruneel O."/>
            <person name="Chandler M."/>
            <person name="Cleiss J."/>
            <person name="Duran R."/>
            <person name="Elbaz-Poulichet F."/>
            <person name="Fonknechten N."/>
            <person name="Lauga B."/>
            <person name="Mornico D."/>
            <person name="Ortet P."/>
            <person name="Schaeffer C."/>
            <person name="Siguier P."/>
            <person name="Alexander Thil Smith A."/>
            <person name="Van Dorsselaer A."/>
            <person name="Weissenbach J."/>
            <person name="Medigue C."/>
            <person name="Le Paslier D."/>
        </authorList>
    </citation>
    <scope>NUCLEOTIDE SEQUENCE</scope>
</reference>
<evidence type="ECO:0000256" key="1">
    <source>
        <dbReference type="ARBA" id="ARBA00004571"/>
    </source>
</evidence>
<evidence type="ECO:0000256" key="7">
    <source>
        <dbReference type="ARBA" id="ARBA00023237"/>
    </source>
</evidence>
<comment type="caution">
    <text evidence="9">The sequence shown here is derived from an EMBL/GenBank/DDBJ whole genome shotgun (WGS) entry which is preliminary data.</text>
</comment>
<proteinExistence type="predicted"/>
<keyword evidence="4" id="KW-0732">Signal</keyword>
<evidence type="ECO:0000256" key="5">
    <source>
        <dbReference type="ARBA" id="ARBA00023077"/>
    </source>
</evidence>
<keyword evidence="5" id="KW-0798">TonB box</keyword>
<evidence type="ECO:0000256" key="3">
    <source>
        <dbReference type="ARBA" id="ARBA00022692"/>
    </source>
</evidence>
<dbReference type="GO" id="GO:0044718">
    <property type="term" value="P:siderophore transmembrane transport"/>
    <property type="evidence" value="ECO:0007669"/>
    <property type="project" value="TreeGrafter"/>
</dbReference>
<evidence type="ECO:0000313" key="9">
    <source>
        <dbReference type="EMBL" id="CBI11239.1"/>
    </source>
</evidence>